<keyword evidence="5" id="KW-0255">Endonuclease</keyword>
<keyword evidence="3" id="KW-0238">DNA-binding</keyword>
<feature type="domain" description="Type I restriction modification DNA specificity" evidence="4">
    <location>
        <begin position="87"/>
        <end position="206"/>
    </location>
</feature>
<gene>
    <name evidence="5" type="ORF">MD483_21535</name>
</gene>
<evidence type="ECO:0000256" key="1">
    <source>
        <dbReference type="ARBA" id="ARBA00010923"/>
    </source>
</evidence>
<dbReference type="PANTHER" id="PTHR43140:SF1">
    <property type="entry name" value="TYPE I RESTRICTION ENZYME ECOKI SPECIFICITY SUBUNIT"/>
    <property type="match status" value="1"/>
</dbReference>
<dbReference type="Pfam" id="PF01420">
    <property type="entry name" value="Methylase_S"/>
    <property type="match status" value="1"/>
</dbReference>
<name>A0A9X3CIL4_9VIBR</name>
<proteinExistence type="inferred from homology"/>
<evidence type="ECO:0000313" key="6">
    <source>
        <dbReference type="Proteomes" id="UP001155586"/>
    </source>
</evidence>
<dbReference type="InterPro" id="IPR044946">
    <property type="entry name" value="Restrct_endonuc_typeI_TRD_sf"/>
</dbReference>
<dbReference type="GO" id="GO:0009307">
    <property type="term" value="P:DNA restriction-modification system"/>
    <property type="evidence" value="ECO:0007669"/>
    <property type="project" value="UniProtKB-KW"/>
</dbReference>
<dbReference type="PANTHER" id="PTHR43140">
    <property type="entry name" value="TYPE-1 RESTRICTION ENZYME ECOKI SPECIFICITY PROTEIN"/>
    <property type="match status" value="1"/>
</dbReference>
<organism evidence="5 6">
    <name type="scientific">Vibrio paucivorans</name>
    <dbReference type="NCBI Taxonomy" id="2829489"/>
    <lineage>
        <taxon>Bacteria</taxon>
        <taxon>Pseudomonadati</taxon>
        <taxon>Pseudomonadota</taxon>
        <taxon>Gammaproteobacteria</taxon>
        <taxon>Vibrionales</taxon>
        <taxon>Vibrionaceae</taxon>
        <taxon>Vibrio</taxon>
    </lineage>
</organism>
<evidence type="ECO:0000256" key="3">
    <source>
        <dbReference type="ARBA" id="ARBA00023125"/>
    </source>
</evidence>
<evidence type="ECO:0000313" key="5">
    <source>
        <dbReference type="EMBL" id="MCW8336396.1"/>
    </source>
</evidence>
<dbReference type="GO" id="GO:0016787">
    <property type="term" value="F:hydrolase activity"/>
    <property type="evidence" value="ECO:0007669"/>
    <property type="project" value="UniProtKB-KW"/>
</dbReference>
<comment type="caution">
    <text evidence="5">The sequence shown here is derived from an EMBL/GenBank/DDBJ whole genome shotgun (WGS) entry which is preliminary data.</text>
</comment>
<dbReference type="EMBL" id="JAKRRX010000231">
    <property type="protein sequence ID" value="MCW8336396.1"/>
    <property type="molecule type" value="Genomic_DNA"/>
</dbReference>
<dbReference type="RefSeq" id="WP_265689483.1">
    <property type="nucleotide sequence ID" value="NZ_JAKRRX010000231.1"/>
</dbReference>
<dbReference type="AlphaFoldDB" id="A0A9X3CIL4"/>
<dbReference type="GO" id="GO:0004519">
    <property type="term" value="F:endonuclease activity"/>
    <property type="evidence" value="ECO:0007669"/>
    <property type="project" value="UniProtKB-KW"/>
</dbReference>
<keyword evidence="6" id="KW-1185">Reference proteome</keyword>
<feature type="non-terminal residue" evidence="5">
    <location>
        <position position="377"/>
    </location>
</feature>
<dbReference type="Gene3D" id="1.10.287.1120">
    <property type="entry name" value="Bipartite methylase S protein"/>
    <property type="match status" value="1"/>
</dbReference>
<evidence type="ECO:0000256" key="2">
    <source>
        <dbReference type="ARBA" id="ARBA00022747"/>
    </source>
</evidence>
<dbReference type="InterPro" id="IPR051212">
    <property type="entry name" value="Type-I_RE_S_subunit"/>
</dbReference>
<sequence length="377" mass="42378">MTGRYKAYPEYKESGVEWLGKVPQNWSIHSLKRTIDRVTNGIWGSEPDNENDLIVLRVADFNRNQLNISDDKLTFRAIEPKDRASRLLKKGDLLIEKSGGGDKTLVGCVVLFDKDYPAVTSNFVAKMTPKKGFYSSFLRYAFSQLYTGKVNFPSIKQTTGIQNLDSDAYLQESFVFPSYEEQQKIANFLDHETAKIDTLITKQEKLIELLKEKRQAVISHTVTKGLNPDAPMKDSGVEWLGEVPEHWDVSQLKHHVNTVNGFGFSSNDFQDEGVPFIRAGNIKNKTIVKPDIHLPQSVVDKYQRVIMNAGELVISMVGSDPKIKASAVGQVGLVPSSLAGSVPNQNVVILREKSSLIKQFLFYVVCGTPYRYHLDVF</sequence>
<dbReference type="EC" id="3.1.21.-" evidence="5"/>
<dbReference type="Gene3D" id="3.90.220.20">
    <property type="entry name" value="DNA methylase specificity domains"/>
    <property type="match status" value="2"/>
</dbReference>
<accession>A0A9X3CIL4</accession>
<keyword evidence="5" id="KW-0540">Nuclease</keyword>
<comment type="similarity">
    <text evidence="1">Belongs to the type-I restriction system S methylase family.</text>
</comment>
<dbReference type="SUPFAM" id="SSF116734">
    <property type="entry name" value="DNA methylase specificity domain"/>
    <property type="match status" value="2"/>
</dbReference>
<evidence type="ECO:0000259" key="4">
    <source>
        <dbReference type="Pfam" id="PF01420"/>
    </source>
</evidence>
<dbReference type="Proteomes" id="UP001155586">
    <property type="component" value="Unassembled WGS sequence"/>
</dbReference>
<dbReference type="InterPro" id="IPR000055">
    <property type="entry name" value="Restrct_endonuc_typeI_TRD"/>
</dbReference>
<keyword evidence="5" id="KW-0378">Hydrolase</keyword>
<reference evidence="5" key="1">
    <citation type="submission" date="2022-02" db="EMBL/GenBank/DDBJ databases">
        <title>Vibrio sp. nov., a new bacterium isolated from Bohai sea, China.</title>
        <authorList>
            <person name="Yuan Y."/>
        </authorList>
    </citation>
    <scope>NUCLEOTIDE SEQUENCE</scope>
    <source>
        <strain evidence="5">DBSS07</strain>
    </source>
</reference>
<keyword evidence="2" id="KW-0680">Restriction system</keyword>
<protein>
    <submittedName>
        <fullName evidence="5">Restriction endonuclease subunit S</fullName>
        <ecNumber evidence="5">3.1.21.-</ecNumber>
    </submittedName>
</protein>
<dbReference type="GO" id="GO:0003677">
    <property type="term" value="F:DNA binding"/>
    <property type="evidence" value="ECO:0007669"/>
    <property type="project" value="UniProtKB-KW"/>
</dbReference>